<evidence type="ECO:0000313" key="1">
    <source>
        <dbReference type="EMBL" id="KAI4862192.1"/>
    </source>
</evidence>
<organism evidence="1 2">
    <name type="scientific">Hypoxylon rubiginosum</name>
    <dbReference type="NCBI Taxonomy" id="110542"/>
    <lineage>
        <taxon>Eukaryota</taxon>
        <taxon>Fungi</taxon>
        <taxon>Dikarya</taxon>
        <taxon>Ascomycota</taxon>
        <taxon>Pezizomycotina</taxon>
        <taxon>Sordariomycetes</taxon>
        <taxon>Xylariomycetidae</taxon>
        <taxon>Xylariales</taxon>
        <taxon>Hypoxylaceae</taxon>
        <taxon>Hypoxylon</taxon>
    </lineage>
</organism>
<dbReference type="Proteomes" id="UP001497700">
    <property type="component" value="Unassembled WGS sequence"/>
</dbReference>
<reference evidence="1 2" key="1">
    <citation type="journal article" date="2022" name="New Phytol.">
        <title>Ecological generalism drives hyperdiversity of secondary metabolite gene clusters in xylarialean endophytes.</title>
        <authorList>
            <person name="Franco M.E.E."/>
            <person name="Wisecaver J.H."/>
            <person name="Arnold A.E."/>
            <person name="Ju Y.M."/>
            <person name="Slot J.C."/>
            <person name="Ahrendt S."/>
            <person name="Moore L.P."/>
            <person name="Eastman K.E."/>
            <person name="Scott K."/>
            <person name="Konkel Z."/>
            <person name="Mondo S.J."/>
            <person name="Kuo A."/>
            <person name="Hayes R.D."/>
            <person name="Haridas S."/>
            <person name="Andreopoulos B."/>
            <person name="Riley R."/>
            <person name="LaButti K."/>
            <person name="Pangilinan J."/>
            <person name="Lipzen A."/>
            <person name="Amirebrahimi M."/>
            <person name="Yan J."/>
            <person name="Adam C."/>
            <person name="Keymanesh K."/>
            <person name="Ng V."/>
            <person name="Louie K."/>
            <person name="Northen T."/>
            <person name="Drula E."/>
            <person name="Henrissat B."/>
            <person name="Hsieh H.M."/>
            <person name="Youens-Clark K."/>
            <person name="Lutzoni F."/>
            <person name="Miadlikowska J."/>
            <person name="Eastwood D.C."/>
            <person name="Hamelin R.C."/>
            <person name="Grigoriev I.V."/>
            <person name="U'Ren J.M."/>
        </authorList>
    </citation>
    <scope>NUCLEOTIDE SEQUENCE [LARGE SCALE GENOMIC DNA]</scope>
    <source>
        <strain evidence="1 2">CBS 119005</strain>
    </source>
</reference>
<name>A0ACB9YS22_9PEZI</name>
<protein>
    <submittedName>
        <fullName evidence="1">Uncharacterized protein</fullName>
    </submittedName>
</protein>
<proteinExistence type="predicted"/>
<comment type="caution">
    <text evidence="1">The sequence shown here is derived from an EMBL/GenBank/DDBJ whole genome shotgun (WGS) entry which is preliminary data.</text>
</comment>
<keyword evidence="2" id="KW-1185">Reference proteome</keyword>
<evidence type="ECO:0000313" key="2">
    <source>
        <dbReference type="Proteomes" id="UP001497700"/>
    </source>
</evidence>
<sequence>MSHNILITGGSGYLGGTLLARIGAAGLPPYGKLYALVRTNEQAAAVKQYGAEPLAFNIQDEATVRDTVLKHGISVVFYLVDPFFSAAQVHFINALAEIKKTTGKDVHFLHTSGAKIFSSHAGAPTDKPLLDNDPHLYDIQKSQKAPIGFMQTPTETNNIVIKEAERHGVRSYIFVPCIVYGKGEGFGNPISIQTVAIIRAAKAMKRVYRVDSDQPTWPVCHIVDNTTLYIELLRKILSGGNPDYGKNGYYLASPGSVSWDDLYAAIATALARRNIIEDDSVVVANDENFDGMAKALKPPQQASPKEWVKMSIGGKCTFTAQHGYDLGWKPQYSPSHILEDADAEVELVLQNLKD</sequence>
<dbReference type="EMBL" id="MU393531">
    <property type="protein sequence ID" value="KAI4862192.1"/>
    <property type="molecule type" value="Genomic_DNA"/>
</dbReference>
<gene>
    <name evidence="1" type="ORF">F4820DRAFT_431129</name>
</gene>
<accession>A0ACB9YS22</accession>